<keyword evidence="1" id="KW-1133">Transmembrane helix</keyword>
<feature type="transmembrane region" description="Helical" evidence="1">
    <location>
        <begin position="139"/>
        <end position="160"/>
    </location>
</feature>
<accession>A0A1I8BHA8</accession>
<dbReference type="Proteomes" id="UP000095281">
    <property type="component" value="Unplaced"/>
</dbReference>
<dbReference type="WBParaSite" id="MhA1_Contig2316.frz3.gene4">
    <property type="protein sequence ID" value="MhA1_Contig2316.frz3.gene4"/>
    <property type="gene ID" value="MhA1_Contig2316.frz3.gene4"/>
</dbReference>
<reference evidence="3" key="1">
    <citation type="submission" date="2016-11" db="UniProtKB">
        <authorList>
            <consortium name="WormBaseParasite"/>
        </authorList>
    </citation>
    <scope>IDENTIFICATION</scope>
</reference>
<evidence type="ECO:0000313" key="3">
    <source>
        <dbReference type="WBParaSite" id="MhA1_Contig2316.frz3.gene4"/>
    </source>
</evidence>
<dbReference type="AlphaFoldDB" id="A0A1I8BHA8"/>
<organism evidence="2 3">
    <name type="scientific">Meloidogyne hapla</name>
    <name type="common">Root-knot nematode worm</name>
    <dbReference type="NCBI Taxonomy" id="6305"/>
    <lineage>
        <taxon>Eukaryota</taxon>
        <taxon>Metazoa</taxon>
        <taxon>Ecdysozoa</taxon>
        <taxon>Nematoda</taxon>
        <taxon>Chromadorea</taxon>
        <taxon>Rhabditida</taxon>
        <taxon>Tylenchina</taxon>
        <taxon>Tylenchomorpha</taxon>
        <taxon>Tylenchoidea</taxon>
        <taxon>Meloidogynidae</taxon>
        <taxon>Meloidogyninae</taxon>
        <taxon>Meloidogyne</taxon>
    </lineage>
</organism>
<name>A0A1I8BHA8_MELHA</name>
<keyword evidence="2" id="KW-1185">Reference proteome</keyword>
<feature type="transmembrane region" description="Helical" evidence="1">
    <location>
        <begin position="98"/>
        <end position="119"/>
    </location>
</feature>
<keyword evidence="1" id="KW-0812">Transmembrane</keyword>
<evidence type="ECO:0000256" key="1">
    <source>
        <dbReference type="SAM" id="Phobius"/>
    </source>
</evidence>
<keyword evidence="1" id="KW-0472">Membrane</keyword>
<proteinExistence type="predicted"/>
<protein>
    <submittedName>
        <fullName evidence="3">G_PROTEIN_RECEP_F1_2 domain-containing protein</fullName>
    </submittedName>
</protein>
<sequence>MKGGIIILDKLDIKKRLVIMFMLRKNSLDGRLNRTIEERDPDQSTTDCATIQPDDGLFLFIHILSVSTNTTLVKIKVKTNIYLLDLNDETIKKLYRSLSLIVFVNIGSCFISYAEQLIVQVTELNIENQNKMNVKTWFILTYSSIIYIIGSASNAPILFINSTDYREAYLKEFNLIKSFFKSIFNKSSTSIQVVPRINVQNINQIVPISA</sequence>
<evidence type="ECO:0000313" key="2">
    <source>
        <dbReference type="Proteomes" id="UP000095281"/>
    </source>
</evidence>